<keyword evidence="2" id="KW-0723">Serine/threonine-protein kinase</keyword>
<proteinExistence type="inferred from homology"/>
<sequence>MSAGQKNPEQINHAYNEDKFIGNGTFGVVYQDTDPKTGDPVAIKKVFQDKRYKNRELQIMSELKDHPNVIYLREYYMSQGNDPDEVYLHLVMDFIPETLNRVIKFYSRKRKTPFPNILLKLYSYQLLRSLAYISNLNICHRDIKPTNILVDPRSHMVKLCDFGSAKKLIKGEPNISYICSRYYRAPELIYGATQYTHQIDVWSIGCVIAEMILGEPIFAGDTSVDQLVEIIKILGSPTAEDLFDMNPHYQQTHKIPQIKAKKWKKVFKGCNADPVAIDFISKLLVYSPRRRIRPLQALLHPYFDELRQENCKINGQQIPNLFNFLEVEIGSETKLLPHLIPKWYQKKQQQQQQ</sequence>
<evidence type="ECO:0000256" key="6">
    <source>
        <dbReference type="ARBA" id="ARBA00022840"/>
    </source>
</evidence>
<evidence type="ECO:0000256" key="2">
    <source>
        <dbReference type="ARBA" id="ARBA00022527"/>
    </source>
</evidence>
<dbReference type="InterPro" id="IPR050591">
    <property type="entry name" value="GSK-3"/>
</dbReference>
<organism evidence="8 9">
    <name type="scientific">Pseudocohnilembus persalinus</name>
    <name type="common">Ciliate</name>
    <dbReference type="NCBI Taxonomy" id="266149"/>
    <lineage>
        <taxon>Eukaryota</taxon>
        <taxon>Sar</taxon>
        <taxon>Alveolata</taxon>
        <taxon>Ciliophora</taxon>
        <taxon>Intramacronucleata</taxon>
        <taxon>Oligohymenophorea</taxon>
        <taxon>Scuticociliatia</taxon>
        <taxon>Philasterida</taxon>
        <taxon>Pseudocohnilembidae</taxon>
        <taxon>Pseudocohnilembus</taxon>
    </lineage>
</organism>
<gene>
    <name evidence="8" type="ORF">PPERSA_04777</name>
</gene>
<comment type="similarity">
    <text evidence="1">Belongs to the protein kinase superfamily. CMGC Ser/Thr protein kinase family. GSK-3 subfamily.</text>
</comment>
<dbReference type="PROSITE" id="PS00108">
    <property type="entry name" value="PROTEIN_KINASE_ST"/>
    <property type="match status" value="1"/>
</dbReference>
<dbReference type="CDD" id="cd14137">
    <property type="entry name" value="STKc_GSK3"/>
    <property type="match status" value="1"/>
</dbReference>
<evidence type="ECO:0000313" key="8">
    <source>
        <dbReference type="EMBL" id="KRX03899.1"/>
    </source>
</evidence>
<dbReference type="GO" id="GO:0005634">
    <property type="term" value="C:nucleus"/>
    <property type="evidence" value="ECO:0007669"/>
    <property type="project" value="TreeGrafter"/>
</dbReference>
<keyword evidence="9" id="KW-1185">Reference proteome</keyword>
<dbReference type="Pfam" id="PF00069">
    <property type="entry name" value="Pkinase"/>
    <property type="match status" value="1"/>
</dbReference>
<protein>
    <submittedName>
        <fullName evidence="8">Protein kinase-like domain</fullName>
    </submittedName>
</protein>
<keyword evidence="3" id="KW-0808">Transferase</keyword>
<dbReference type="FunCoup" id="A0A0V0QNT7">
    <property type="interactions" value="115"/>
</dbReference>
<evidence type="ECO:0000256" key="4">
    <source>
        <dbReference type="ARBA" id="ARBA00022741"/>
    </source>
</evidence>
<dbReference type="PROSITE" id="PS50011">
    <property type="entry name" value="PROTEIN_KINASE_DOM"/>
    <property type="match status" value="1"/>
</dbReference>
<name>A0A0V0QNT7_PSEPJ</name>
<keyword evidence="4" id="KW-0547">Nucleotide-binding</keyword>
<dbReference type="InterPro" id="IPR039192">
    <property type="entry name" value="STKc_GSK3"/>
</dbReference>
<evidence type="ECO:0000256" key="3">
    <source>
        <dbReference type="ARBA" id="ARBA00022679"/>
    </source>
</evidence>
<dbReference type="OrthoDB" id="272141at2759"/>
<dbReference type="PANTHER" id="PTHR24057">
    <property type="entry name" value="GLYCOGEN SYNTHASE KINASE-3 ALPHA"/>
    <property type="match status" value="1"/>
</dbReference>
<dbReference type="InterPro" id="IPR011009">
    <property type="entry name" value="Kinase-like_dom_sf"/>
</dbReference>
<dbReference type="GO" id="GO:0005737">
    <property type="term" value="C:cytoplasm"/>
    <property type="evidence" value="ECO:0007669"/>
    <property type="project" value="TreeGrafter"/>
</dbReference>
<dbReference type="GO" id="GO:0030154">
    <property type="term" value="P:cell differentiation"/>
    <property type="evidence" value="ECO:0007669"/>
    <property type="project" value="TreeGrafter"/>
</dbReference>
<dbReference type="Gene3D" id="3.30.200.20">
    <property type="entry name" value="Phosphorylase Kinase, domain 1"/>
    <property type="match status" value="1"/>
</dbReference>
<dbReference type="AlphaFoldDB" id="A0A0V0QNT7"/>
<dbReference type="GO" id="GO:0007165">
    <property type="term" value="P:signal transduction"/>
    <property type="evidence" value="ECO:0007669"/>
    <property type="project" value="TreeGrafter"/>
</dbReference>
<dbReference type="OMA" id="TKMATGR"/>
<dbReference type="FunFam" id="1.10.510.10:FF:000082">
    <property type="entry name" value="Shaggy-related protein kinase kappa"/>
    <property type="match status" value="1"/>
</dbReference>
<dbReference type="Gene3D" id="1.10.510.10">
    <property type="entry name" value="Transferase(Phosphotransferase) domain 1"/>
    <property type="match status" value="1"/>
</dbReference>
<dbReference type="SUPFAM" id="SSF56112">
    <property type="entry name" value="Protein kinase-like (PK-like)"/>
    <property type="match status" value="1"/>
</dbReference>
<dbReference type="GO" id="GO:0005524">
    <property type="term" value="F:ATP binding"/>
    <property type="evidence" value="ECO:0007669"/>
    <property type="project" value="UniProtKB-KW"/>
</dbReference>
<dbReference type="PANTHER" id="PTHR24057:SF0">
    <property type="entry name" value="PROTEIN KINASE SHAGGY-RELATED"/>
    <property type="match status" value="1"/>
</dbReference>
<evidence type="ECO:0000313" key="9">
    <source>
        <dbReference type="Proteomes" id="UP000054937"/>
    </source>
</evidence>
<dbReference type="SMART" id="SM00220">
    <property type="entry name" value="S_TKc"/>
    <property type="match status" value="1"/>
</dbReference>
<reference evidence="8 9" key="1">
    <citation type="journal article" date="2015" name="Sci. Rep.">
        <title>Genome of the facultative scuticociliatosis pathogen Pseudocohnilembus persalinus provides insight into its virulence through horizontal gene transfer.</title>
        <authorList>
            <person name="Xiong J."/>
            <person name="Wang G."/>
            <person name="Cheng J."/>
            <person name="Tian M."/>
            <person name="Pan X."/>
            <person name="Warren A."/>
            <person name="Jiang C."/>
            <person name="Yuan D."/>
            <person name="Miao W."/>
        </authorList>
    </citation>
    <scope>NUCLEOTIDE SEQUENCE [LARGE SCALE GENOMIC DNA]</scope>
    <source>
        <strain evidence="8">36N120E</strain>
    </source>
</reference>
<dbReference type="EMBL" id="LDAU01000124">
    <property type="protein sequence ID" value="KRX03899.1"/>
    <property type="molecule type" value="Genomic_DNA"/>
</dbReference>
<dbReference type="InParanoid" id="A0A0V0QNT7"/>
<evidence type="ECO:0000259" key="7">
    <source>
        <dbReference type="PROSITE" id="PS50011"/>
    </source>
</evidence>
<evidence type="ECO:0000256" key="5">
    <source>
        <dbReference type="ARBA" id="ARBA00022777"/>
    </source>
</evidence>
<accession>A0A0V0QNT7</accession>
<keyword evidence="6" id="KW-0067">ATP-binding</keyword>
<feature type="domain" description="Protein kinase" evidence="7">
    <location>
        <begin position="15"/>
        <end position="303"/>
    </location>
</feature>
<dbReference type="InterPro" id="IPR008271">
    <property type="entry name" value="Ser/Thr_kinase_AS"/>
</dbReference>
<keyword evidence="5 8" id="KW-0418">Kinase</keyword>
<comment type="caution">
    <text evidence="8">The sequence shown here is derived from an EMBL/GenBank/DDBJ whole genome shotgun (WGS) entry which is preliminary data.</text>
</comment>
<dbReference type="Proteomes" id="UP000054937">
    <property type="component" value="Unassembled WGS sequence"/>
</dbReference>
<evidence type="ECO:0000256" key="1">
    <source>
        <dbReference type="ARBA" id="ARBA00005527"/>
    </source>
</evidence>
<dbReference type="InterPro" id="IPR000719">
    <property type="entry name" value="Prot_kinase_dom"/>
</dbReference>
<dbReference type="GO" id="GO:0004674">
    <property type="term" value="F:protein serine/threonine kinase activity"/>
    <property type="evidence" value="ECO:0007669"/>
    <property type="project" value="UniProtKB-KW"/>
</dbReference>